<evidence type="ECO:0000256" key="3">
    <source>
        <dbReference type="ARBA" id="ARBA00023274"/>
    </source>
</evidence>
<dbReference type="EMBL" id="MIGC01006321">
    <property type="protein sequence ID" value="PHJ16266.1"/>
    <property type="molecule type" value="Genomic_DNA"/>
</dbReference>
<dbReference type="SUPFAM" id="SSF64263">
    <property type="entry name" value="Prokaryotic ribosomal protein L17"/>
    <property type="match status" value="1"/>
</dbReference>
<gene>
    <name evidence="5" type="ORF">CSUI_009923</name>
</gene>
<evidence type="ECO:0000256" key="4">
    <source>
        <dbReference type="SAM" id="MobiDB-lite"/>
    </source>
</evidence>
<dbReference type="AlphaFoldDB" id="A0A2C6KIS9"/>
<feature type="compositionally biased region" description="Low complexity" evidence="4">
    <location>
        <begin position="369"/>
        <end position="379"/>
    </location>
</feature>
<dbReference type="Pfam" id="PF01196">
    <property type="entry name" value="Ribosomal_L17"/>
    <property type="match status" value="1"/>
</dbReference>
<organism evidence="5 6">
    <name type="scientific">Cystoisospora suis</name>
    <dbReference type="NCBI Taxonomy" id="483139"/>
    <lineage>
        <taxon>Eukaryota</taxon>
        <taxon>Sar</taxon>
        <taxon>Alveolata</taxon>
        <taxon>Apicomplexa</taxon>
        <taxon>Conoidasida</taxon>
        <taxon>Coccidia</taxon>
        <taxon>Eucoccidiorida</taxon>
        <taxon>Eimeriorina</taxon>
        <taxon>Sarcocystidae</taxon>
        <taxon>Cystoisospora</taxon>
    </lineage>
</organism>
<feature type="region of interest" description="Disordered" evidence="4">
    <location>
        <begin position="492"/>
        <end position="512"/>
    </location>
</feature>
<evidence type="ECO:0000313" key="6">
    <source>
        <dbReference type="Proteomes" id="UP000221165"/>
    </source>
</evidence>
<dbReference type="PANTHER" id="PTHR14413:SF16">
    <property type="entry name" value="LARGE RIBOSOMAL SUBUNIT PROTEIN BL17M"/>
    <property type="match status" value="1"/>
</dbReference>
<name>A0A2C6KIS9_9APIC</name>
<comment type="caution">
    <text evidence="5">The sequence shown here is derived from an EMBL/GenBank/DDBJ whole genome shotgun (WGS) entry which is preliminary data.</text>
</comment>
<feature type="non-terminal residue" evidence="5">
    <location>
        <position position="661"/>
    </location>
</feature>
<dbReference type="Gene3D" id="3.90.1030.10">
    <property type="entry name" value="Ribosomal protein L17"/>
    <property type="match status" value="1"/>
</dbReference>
<dbReference type="GO" id="GO:0003735">
    <property type="term" value="F:structural constituent of ribosome"/>
    <property type="evidence" value="ECO:0007669"/>
    <property type="project" value="InterPro"/>
</dbReference>
<keyword evidence="6" id="KW-1185">Reference proteome</keyword>
<dbReference type="GeneID" id="94433243"/>
<evidence type="ECO:0000256" key="2">
    <source>
        <dbReference type="ARBA" id="ARBA00022980"/>
    </source>
</evidence>
<sequence>MAVASLLPFDQRRVGVTIIFTAVLMHVLEKPVALFSSGSPSTVRRNSWAISFPSRPIYLPGPFSGLCSLPPIPSSFTAVGLLQSELPPLSAIVLPLSPPTSSSASVYHPFHYFSHSPALSRTVSAPVHMPFHSAAGLAVAGLRCRSTEEFATHASSRRVAFCKSCSFVRHRGDRSRGAGRTTESRACSPLVTPSLADASSLRRPYCATIPSSRLESLFGPSESFKPERVRCRFLSSSTQRAIPWQSASTSISFAVFSPSLLREVLSSCYLTLASSNVTARFGVCAPAFFRTRRSIERLPSLGCPIPLASLQCSLEEGERCTQGLERAPTDDRCGDEISTPPSIRHSSAASSPGQLLRADELGTAVLHGSPVPVISSSPPCMGSTETGDSERPPRRPSRICRSSFSSVGPLTISATSDRGTIFGSSFSSVGSRRIIRISNRGATNPDGRGTLDTPGTSSSAVCATAISSLLTPLGPRMLHVVTPSPGSDVVSVSSWSGDLGRSQGGEPARPTALNSAEAVVPAVSPRVYLISDASTDTGAREDVSSMAMHAHHNRRRSKLSRPHGHRRCLLRNLCTELLRHGAITTTYAKAKECKRSMDKLVMLAKEPSLHTYRQALSHLYDKRLTRRLLLEVWSFSPGSAVRAGGHQKARKAAQLGPQRFP</sequence>
<feature type="region of interest" description="Disordered" evidence="4">
    <location>
        <begin position="325"/>
        <end position="354"/>
    </location>
</feature>
<keyword evidence="3" id="KW-0687">Ribonucleoprotein</keyword>
<reference evidence="5 6" key="1">
    <citation type="journal article" date="2017" name="Int. J. Parasitol.">
        <title>The genome of the protozoan parasite Cystoisospora suis and a reverse vaccinology approach to identify vaccine candidates.</title>
        <authorList>
            <person name="Palmieri N."/>
            <person name="Shrestha A."/>
            <person name="Ruttkowski B."/>
            <person name="Beck T."/>
            <person name="Vogl C."/>
            <person name="Tomley F."/>
            <person name="Blake D.P."/>
            <person name="Joachim A."/>
        </authorList>
    </citation>
    <scope>NUCLEOTIDE SEQUENCE [LARGE SCALE GENOMIC DNA]</scope>
    <source>
        <strain evidence="5 6">Wien I</strain>
    </source>
</reference>
<feature type="region of interest" description="Disordered" evidence="4">
    <location>
        <begin position="368"/>
        <end position="402"/>
    </location>
</feature>
<dbReference type="PANTHER" id="PTHR14413">
    <property type="entry name" value="RIBOSOMAL PROTEIN L17"/>
    <property type="match status" value="1"/>
</dbReference>
<proteinExistence type="inferred from homology"/>
<dbReference type="Proteomes" id="UP000221165">
    <property type="component" value="Unassembled WGS sequence"/>
</dbReference>
<evidence type="ECO:0000313" key="5">
    <source>
        <dbReference type="EMBL" id="PHJ16266.1"/>
    </source>
</evidence>
<dbReference type="OrthoDB" id="333753at2759"/>
<accession>A0A2C6KIS9</accession>
<dbReference type="RefSeq" id="XP_067917995.1">
    <property type="nucleotide sequence ID" value="XM_068070032.1"/>
</dbReference>
<protein>
    <submittedName>
        <fullName evidence="5">50s ribosomal protein l17</fullName>
    </submittedName>
</protein>
<feature type="compositionally biased region" description="Polar residues" evidence="4">
    <location>
        <begin position="339"/>
        <end position="353"/>
    </location>
</feature>
<comment type="similarity">
    <text evidence="1">Belongs to the bacterial ribosomal protein bL17 family.</text>
</comment>
<dbReference type="InterPro" id="IPR036373">
    <property type="entry name" value="Ribosomal_bL17_sf"/>
</dbReference>
<dbReference type="GO" id="GO:0006412">
    <property type="term" value="P:translation"/>
    <property type="evidence" value="ECO:0007669"/>
    <property type="project" value="InterPro"/>
</dbReference>
<dbReference type="InterPro" id="IPR000456">
    <property type="entry name" value="Ribosomal_bL17"/>
</dbReference>
<keyword evidence="2 5" id="KW-0689">Ribosomal protein</keyword>
<dbReference type="VEuPathDB" id="ToxoDB:CSUI_009923"/>
<dbReference type="GO" id="GO:0022625">
    <property type="term" value="C:cytosolic large ribosomal subunit"/>
    <property type="evidence" value="ECO:0007669"/>
    <property type="project" value="TreeGrafter"/>
</dbReference>
<evidence type="ECO:0000256" key="1">
    <source>
        <dbReference type="ARBA" id="ARBA00008777"/>
    </source>
</evidence>